<keyword evidence="1" id="KW-0156">Chromatin regulator</keyword>
<dbReference type="InterPro" id="IPR001214">
    <property type="entry name" value="SET_dom"/>
</dbReference>
<dbReference type="OrthoDB" id="5792673at2759"/>
<organism evidence="3 4">
    <name type="scientific">Hypholoma sublateritium (strain FD-334 SS-4)</name>
    <dbReference type="NCBI Taxonomy" id="945553"/>
    <lineage>
        <taxon>Eukaryota</taxon>
        <taxon>Fungi</taxon>
        <taxon>Dikarya</taxon>
        <taxon>Basidiomycota</taxon>
        <taxon>Agaricomycotina</taxon>
        <taxon>Agaricomycetes</taxon>
        <taxon>Agaricomycetidae</taxon>
        <taxon>Agaricales</taxon>
        <taxon>Agaricineae</taxon>
        <taxon>Strophariaceae</taxon>
        <taxon>Hypholoma</taxon>
    </lineage>
</organism>
<dbReference type="GO" id="GO:0006355">
    <property type="term" value="P:regulation of DNA-templated transcription"/>
    <property type="evidence" value="ECO:0007669"/>
    <property type="project" value="TreeGrafter"/>
</dbReference>
<dbReference type="PROSITE" id="PS50280">
    <property type="entry name" value="SET"/>
    <property type="match status" value="1"/>
</dbReference>
<dbReference type="EMBL" id="KN817529">
    <property type="protein sequence ID" value="KJA26018.1"/>
    <property type="molecule type" value="Genomic_DNA"/>
</dbReference>
<evidence type="ECO:0000313" key="3">
    <source>
        <dbReference type="EMBL" id="KJA26018.1"/>
    </source>
</evidence>
<evidence type="ECO:0000259" key="2">
    <source>
        <dbReference type="PROSITE" id="PS50280"/>
    </source>
</evidence>
<dbReference type="Gene3D" id="2.170.270.10">
    <property type="entry name" value="SET domain"/>
    <property type="match status" value="1"/>
</dbReference>
<dbReference type="PANTHER" id="PTHR46462:SF3">
    <property type="entry name" value="UPSET, ISOFORM A"/>
    <property type="match status" value="1"/>
</dbReference>
<gene>
    <name evidence="3" type="ORF">HYPSUDRAFT_133348</name>
</gene>
<dbReference type="SUPFAM" id="SSF82199">
    <property type="entry name" value="SET domain"/>
    <property type="match status" value="1"/>
</dbReference>
<dbReference type="OMA" id="WCERWGE"/>
<dbReference type="SMART" id="SM00317">
    <property type="entry name" value="SET"/>
    <property type="match status" value="1"/>
</dbReference>
<dbReference type="GO" id="GO:0006325">
    <property type="term" value="P:chromatin organization"/>
    <property type="evidence" value="ECO:0007669"/>
    <property type="project" value="UniProtKB-KW"/>
</dbReference>
<dbReference type="Pfam" id="PF00856">
    <property type="entry name" value="SET"/>
    <property type="match status" value="1"/>
</dbReference>
<evidence type="ECO:0000256" key="1">
    <source>
        <dbReference type="ARBA" id="ARBA00022853"/>
    </source>
</evidence>
<dbReference type="AlphaFoldDB" id="A0A0D2MPW7"/>
<dbReference type="STRING" id="945553.A0A0D2MPW7"/>
<protein>
    <recommendedName>
        <fullName evidence="2">SET domain-containing protein</fullName>
    </recommendedName>
</protein>
<accession>A0A0D2MPW7</accession>
<sequence length="185" mass="20490">MNNQPRQPAHWPQGLKYINSSCFHSSVIPSVRRHVQGSESSKTPGLSKKIQGPKVAIRAIANTAHPACGQFGLFAAQRIPPKTLIIEYIGEIHCDERPESDYDLSLYRFSDGLSIGIDATTVGNEARFVNDYRGIATKPNAAFSDEKDEGGTLRMIIRSGAQEIKKGEEILVSYGKSWWRARSET</sequence>
<keyword evidence="4" id="KW-1185">Reference proteome</keyword>
<reference evidence="4" key="1">
    <citation type="submission" date="2014-04" db="EMBL/GenBank/DDBJ databases">
        <title>Evolutionary Origins and Diversification of the Mycorrhizal Mutualists.</title>
        <authorList>
            <consortium name="DOE Joint Genome Institute"/>
            <consortium name="Mycorrhizal Genomics Consortium"/>
            <person name="Kohler A."/>
            <person name="Kuo A."/>
            <person name="Nagy L.G."/>
            <person name="Floudas D."/>
            <person name="Copeland A."/>
            <person name="Barry K.W."/>
            <person name="Cichocki N."/>
            <person name="Veneault-Fourrey C."/>
            <person name="LaButti K."/>
            <person name="Lindquist E.A."/>
            <person name="Lipzen A."/>
            <person name="Lundell T."/>
            <person name="Morin E."/>
            <person name="Murat C."/>
            <person name="Riley R."/>
            <person name="Ohm R."/>
            <person name="Sun H."/>
            <person name="Tunlid A."/>
            <person name="Henrissat B."/>
            <person name="Grigoriev I.V."/>
            <person name="Hibbett D.S."/>
            <person name="Martin F."/>
        </authorList>
    </citation>
    <scope>NUCLEOTIDE SEQUENCE [LARGE SCALE GENOMIC DNA]</scope>
    <source>
        <strain evidence="4">FD-334 SS-4</strain>
    </source>
</reference>
<dbReference type="Proteomes" id="UP000054270">
    <property type="component" value="Unassembled WGS sequence"/>
</dbReference>
<dbReference type="PANTHER" id="PTHR46462">
    <property type="entry name" value="UPSET, ISOFORM A"/>
    <property type="match status" value="1"/>
</dbReference>
<feature type="domain" description="SET" evidence="2">
    <location>
        <begin position="53"/>
        <end position="175"/>
    </location>
</feature>
<dbReference type="GO" id="GO:0034967">
    <property type="term" value="C:Set3 complex"/>
    <property type="evidence" value="ECO:0007669"/>
    <property type="project" value="TreeGrafter"/>
</dbReference>
<proteinExistence type="predicted"/>
<evidence type="ECO:0000313" key="4">
    <source>
        <dbReference type="Proteomes" id="UP000054270"/>
    </source>
</evidence>
<dbReference type="InterPro" id="IPR046341">
    <property type="entry name" value="SET_dom_sf"/>
</dbReference>
<dbReference type="GO" id="GO:0070210">
    <property type="term" value="C:Rpd3L-Expanded complex"/>
    <property type="evidence" value="ECO:0007669"/>
    <property type="project" value="TreeGrafter"/>
</dbReference>
<name>A0A0D2MPW7_HYPSF</name>